<comment type="cofactor">
    <cofactor evidence="1">
        <name>Mo-bis(molybdopterin guanine dinucleotide)</name>
        <dbReference type="ChEBI" id="CHEBI:60539"/>
    </cofactor>
</comment>
<keyword evidence="11" id="KW-0411">Iron-sulfur</keyword>
<evidence type="ECO:0000256" key="4">
    <source>
        <dbReference type="ARBA" id="ARBA00010312"/>
    </source>
</evidence>
<dbReference type="PROSITE" id="PS51669">
    <property type="entry name" value="4FE4S_MOW_BIS_MGD"/>
    <property type="match status" value="1"/>
</dbReference>
<dbReference type="SMART" id="SM00926">
    <property type="entry name" value="Molybdop_Fe4S4"/>
    <property type="match status" value="1"/>
</dbReference>
<comment type="caution">
    <text evidence="14">The sequence shown here is derived from an EMBL/GenBank/DDBJ whole genome shotgun (WGS) entry which is preliminary data.</text>
</comment>
<feature type="compositionally biased region" description="Low complexity" evidence="12">
    <location>
        <begin position="20"/>
        <end position="29"/>
    </location>
</feature>
<keyword evidence="9 14" id="KW-0560">Oxidoreductase</keyword>
<keyword evidence="7" id="KW-0479">Metal-binding</keyword>
<dbReference type="Gene3D" id="3.40.50.740">
    <property type="match status" value="1"/>
</dbReference>
<organism evidence="14 15">
    <name type="scientific">Variovorax soli</name>
    <dbReference type="NCBI Taxonomy" id="376815"/>
    <lineage>
        <taxon>Bacteria</taxon>
        <taxon>Pseudomonadati</taxon>
        <taxon>Pseudomonadota</taxon>
        <taxon>Betaproteobacteria</taxon>
        <taxon>Burkholderiales</taxon>
        <taxon>Comamonadaceae</taxon>
        <taxon>Variovorax</taxon>
    </lineage>
</organism>
<dbReference type="InterPro" id="IPR006656">
    <property type="entry name" value="Mopterin_OxRdtase"/>
</dbReference>
<keyword evidence="5" id="KW-0004">4Fe-4S</keyword>
<evidence type="ECO:0000256" key="6">
    <source>
        <dbReference type="ARBA" id="ARBA00022505"/>
    </source>
</evidence>
<comment type="subcellular location">
    <subcellularLocation>
        <location evidence="3">Cell envelope</location>
    </subcellularLocation>
</comment>
<dbReference type="PROSITE" id="PS51318">
    <property type="entry name" value="TAT"/>
    <property type="match status" value="1"/>
</dbReference>
<evidence type="ECO:0000256" key="12">
    <source>
        <dbReference type="SAM" id="MobiDB-lite"/>
    </source>
</evidence>
<evidence type="ECO:0000256" key="9">
    <source>
        <dbReference type="ARBA" id="ARBA00023002"/>
    </source>
</evidence>
<dbReference type="RefSeq" id="WP_309903322.1">
    <property type="nucleotide sequence ID" value="NZ_JAVDRF010000006.1"/>
</dbReference>
<sequence>MLLTRKSTVAPRDGAPLNVSSSSSSSSSASPFVHSLRRGLANALPTMDRRAFLRRSGLGVGVGLAAGQLTLMRKSQAAEGRPAAVGAGKIEVRRTVCTHCSVGCASDAVVENGVWVRQEPVFDSPLNLGAHCAKGAALREHGHGEYRLRYPMKLVDGKYQRIGWDQALDEITARLKELRQASGPDSVYWIGSSKHNNEQSYLMRKFVSLFGSNNCDHQARICHSTTVAGVANTWGYGAMTNSYNDMRNSKVAMYIGSNAAEAHPVSMLHLLHAKENGCKVVVVDPRFTRTAAKADEYVRIRSGSDIPFLFGILYHIFKNGWEDKKYINDRVYGMDEVRADVMAKWTPDKVEEACGVKEAQVLKVATWLNENRPGTVVWCMGQTQHSIGNAIVRASCILQLALGNVGKSGGGTNIFRGHDNVQGATDVGPNPDSLPGYYGIAEGAWKHFASVWGVDFEWIKKQFASPAMMSKPGITVSRWIDGVLEKNELIDQDSNLRGVFYWGHAPNSQTRGLEMKRAMDKLDLLVVVDPYPSATAAMAAMPGRPEDLNPKRAVYLLPACTQFETSGSVTASNRSLQWREKVIEPLWESRSDHMIMQQFADRLGFGKELSKNFRMQKVKGMDEPLPDDILREINRSCWTIGYTGQSPERLQAHMRNMGAFDVRTLRAKSGKDKVNGYDLAGDYFGLPWPCYGTPELKHPGSANLYDTSKHVMDGGGNFRANFGVERNGKNLLAEDGSYSLGAEITTGYPEFDHLLLKKLGWWDELTDSEKAKAEGKNWKTDNSGGIIRVTMKNHGCHVFGNAKARALVWNFPDAIPQHREPLYGTRPDLVAKYPTHDDKMAFWRLPTLYKSVQQKNIADKVAEKFPYIMTSGRLVEYEGGGEETRSNPWLAELQQEMFIEINPKVAAEKNIRNGERAWVHTPTGARLNVQALVTERVAPDTVFMPFHFSGHWQGMDMLPYYPQGAAPVVRGEAINTSTTYGYDSVTMMQETKTTVCNIEKA</sequence>
<feature type="region of interest" description="Disordered" evidence="12">
    <location>
        <begin position="1"/>
        <end position="29"/>
    </location>
</feature>
<dbReference type="InterPro" id="IPR006311">
    <property type="entry name" value="TAT_signal"/>
</dbReference>
<comment type="cofactor">
    <cofactor evidence="2">
        <name>[4Fe-4S] cluster</name>
        <dbReference type="ChEBI" id="CHEBI:49883"/>
    </cofactor>
</comment>
<feature type="domain" description="4Fe-4S Mo/W bis-MGD-type" evidence="13">
    <location>
        <begin position="90"/>
        <end position="146"/>
    </location>
</feature>
<evidence type="ECO:0000256" key="7">
    <source>
        <dbReference type="ARBA" id="ARBA00022723"/>
    </source>
</evidence>
<evidence type="ECO:0000256" key="1">
    <source>
        <dbReference type="ARBA" id="ARBA00001942"/>
    </source>
</evidence>
<comment type="similarity">
    <text evidence="4">Belongs to the prokaryotic molybdopterin-containing oxidoreductase family.</text>
</comment>
<dbReference type="PIRSF" id="PIRSF036643">
    <property type="entry name" value="FDH_alpha"/>
    <property type="match status" value="1"/>
</dbReference>
<dbReference type="InterPro" id="IPR009010">
    <property type="entry name" value="Asp_de-COase-like_dom_sf"/>
</dbReference>
<keyword evidence="6" id="KW-0500">Molybdenum</keyword>
<dbReference type="Pfam" id="PF01568">
    <property type="entry name" value="Molydop_binding"/>
    <property type="match status" value="1"/>
</dbReference>
<dbReference type="EMBL" id="JAVDRF010000006">
    <property type="protein sequence ID" value="MDR6537419.1"/>
    <property type="molecule type" value="Genomic_DNA"/>
</dbReference>
<evidence type="ECO:0000256" key="3">
    <source>
        <dbReference type="ARBA" id="ARBA00004196"/>
    </source>
</evidence>
<evidence type="ECO:0000256" key="2">
    <source>
        <dbReference type="ARBA" id="ARBA00001966"/>
    </source>
</evidence>
<dbReference type="InterPro" id="IPR006963">
    <property type="entry name" value="Mopterin_OxRdtase_4Fe-4S_dom"/>
</dbReference>
<evidence type="ECO:0000313" key="15">
    <source>
        <dbReference type="Proteomes" id="UP001184230"/>
    </source>
</evidence>
<dbReference type="PANTHER" id="PTHR43598:SF1">
    <property type="entry name" value="FORMATE DEHYDROGENASE-O MAJOR SUBUNIT"/>
    <property type="match status" value="1"/>
</dbReference>
<dbReference type="Gene3D" id="2.20.25.90">
    <property type="entry name" value="ADC-like domains"/>
    <property type="match status" value="1"/>
</dbReference>
<evidence type="ECO:0000259" key="13">
    <source>
        <dbReference type="PROSITE" id="PS51669"/>
    </source>
</evidence>
<keyword evidence="10" id="KW-0408">Iron</keyword>
<dbReference type="SUPFAM" id="SSF53706">
    <property type="entry name" value="Formate dehydrogenase/DMSO reductase, domains 1-3"/>
    <property type="match status" value="1"/>
</dbReference>
<evidence type="ECO:0000313" key="14">
    <source>
        <dbReference type="EMBL" id="MDR6537419.1"/>
    </source>
</evidence>
<reference evidence="14 15" key="1">
    <citation type="submission" date="2023-07" db="EMBL/GenBank/DDBJ databases">
        <title>Sorghum-associated microbial communities from plants grown in Nebraska, USA.</title>
        <authorList>
            <person name="Schachtman D."/>
        </authorList>
    </citation>
    <scope>NUCLEOTIDE SEQUENCE [LARGE SCALE GENOMIC DNA]</scope>
    <source>
        <strain evidence="14 15">DS1781</strain>
    </source>
</reference>
<dbReference type="CDD" id="cd02792">
    <property type="entry name" value="MopB_CT_Formate-Dh-Na-like"/>
    <property type="match status" value="1"/>
</dbReference>
<evidence type="ECO:0000256" key="5">
    <source>
        <dbReference type="ARBA" id="ARBA00022485"/>
    </source>
</evidence>
<dbReference type="InterPro" id="IPR006657">
    <property type="entry name" value="MoPterin_dinucl-bd_dom"/>
</dbReference>
<dbReference type="Pfam" id="PF00384">
    <property type="entry name" value="Molybdopterin"/>
    <property type="match status" value="1"/>
</dbReference>
<dbReference type="Proteomes" id="UP001184230">
    <property type="component" value="Unassembled WGS sequence"/>
</dbReference>
<keyword evidence="8" id="KW-0732">Signal</keyword>
<evidence type="ECO:0000256" key="11">
    <source>
        <dbReference type="ARBA" id="ARBA00023014"/>
    </source>
</evidence>
<dbReference type="PANTHER" id="PTHR43598">
    <property type="entry name" value="TUNGSTEN-CONTAINING FORMYLMETHANOFURAN DEHYDROGENASE 2 SUBUNIT B"/>
    <property type="match status" value="1"/>
</dbReference>
<accession>A0ABU1NG32</accession>
<dbReference type="Pfam" id="PF04879">
    <property type="entry name" value="Molybdop_Fe4S4"/>
    <property type="match status" value="1"/>
</dbReference>
<dbReference type="Gene3D" id="3.40.228.10">
    <property type="entry name" value="Dimethylsulfoxide Reductase, domain 2"/>
    <property type="match status" value="1"/>
</dbReference>
<dbReference type="Gene3D" id="2.40.40.20">
    <property type="match status" value="1"/>
</dbReference>
<gene>
    <name evidence="14" type="ORF">J2739_003196</name>
</gene>
<dbReference type="SUPFAM" id="SSF50692">
    <property type="entry name" value="ADC-like"/>
    <property type="match status" value="1"/>
</dbReference>
<protein>
    <submittedName>
        <fullName evidence="14">Formate dehydrogenase major subunit</fullName>
        <ecNumber evidence="14">1.17.1.9</ecNumber>
    </submittedName>
</protein>
<proteinExistence type="inferred from homology"/>
<dbReference type="EC" id="1.17.1.9" evidence="14"/>
<keyword evidence="15" id="KW-1185">Reference proteome</keyword>
<evidence type="ECO:0000256" key="8">
    <source>
        <dbReference type="ARBA" id="ARBA00022729"/>
    </source>
</evidence>
<name>A0ABU1NG32_9BURK</name>
<evidence type="ECO:0000256" key="10">
    <source>
        <dbReference type="ARBA" id="ARBA00023004"/>
    </source>
</evidence>
<dbReference type="GO" id="GO:0008863">
    <property type="term" value="F:formate dehydrogenase (NAD+) activity"/>
    <property type="evidence" value="ECO:0007669"/>
    <property type="project" value="UniProtKB-EC"/>
</dbReference>